<accession>A0ACA9MMC2</accession>
<evidence type="ECO:0000313" key="1">
    <source>
        <dbReference type="EMBL" id="CAG8601757.1"/>
    </source>
</evidence>
<dbReference type="Proteomes" id="UP000789366">
    <property type="component" value="Unassembled WGS sequence"/>
</dbReference>
<proteinExistence type="predicted"/>
<reference evidence="1" key="1">
    <citation type="submission" date="2021-06" db="EMBL/GenBank/DDBJ databases">
        <authorList>
            <person name="Kallberg Y."/>
            <person name="Tangrot J."/>
            <person name="Rosling A."/>
        </authorList>
    </citation>
    <scope>NUCLEOTIDE SEQUENCE</scope>
    <source>
        <strain evidence="1">28 12/20/2015</strain>
    </source>
</reference>
<protein>
    <submittedName>
        <fullName evidence="1">11695_t:CDS:1</fullName>
    </submittedName>
</protein>
<gene>
    <name evidence="1" type="ORF">SPELUC_LOCUS7148</name>
</gene>
<feature type="non-terminal residue" evidence="1">
    <location>
        <position position="94"/>
    </location>
</feature>
<name>A0ACA9MMC2_9GLOM</name>
<organism evidence="1 2">
    <name type="scientific">Cetraspora pellucida</name>
    <dbReference type="NCBI Taxonomy" id="1433469"/>
    <lineage>
        <taxon>Eukaryota</taxon>
        <taxon>Fungi</taxon>
        <taxon>Fungi incertae sedis</taxon>
        <taxon>Mucoromycota</taxon>
        <taxon>Glomeromycotina</taxon>
        <taxon>Glomeromycetes</taxon>
        <taxon>Diversisporales</taxon>
        <taxon>Gigasporaceae</taxon>
        <taxon>Cetraspora</taxon>
    </lineage>
</organism>
<dbReference type="EMBL" id="CAJVPW010009160">
    <property type="protein sequence ID" value="CAG8601757.1"/>
    <property type="molecule type" value="Genomic_DNA"/>
</dbReference>
<evidence type="ECO:0000313" key="2">
    <source>
        <dbReference type="Proteomes" id="UP000789366"/>
    </source>
</evidence>
<keyword evidence="2" id="KW-1185">Reference proteome</keyword>
<sequence>MTLQSVLTTLASAITLNNPRSKVHIDSSIKMYIDELIPNINNILVQAIQASETVVPHSSIAPTEHTKPQQQPQRPVNSASTPPTSKEKETAQPI</sequence>
<comment type="caution">
    <text evidence="1">The sequence shown here is derived from an EMBL/GenBank/DDBJ whole genome shotgun (WGS) entry which is preliminary data.</text>
</comment>